<dbReference type="KEGG" id="gph:GEMMAAP_17135"/>
<dbReference type="eggNOG" id="COG0438">
    <property type="taxonomic scope" value="Bacteria"/>
</dbReference>
<protein>
    <recommendedName>
        <fullName evidence="5">Glycosyltransferase subfamily 4-like N-terminal domain-containing protein</fullName>
    </recommendedName>
</protein>
<reference evidence="3 4" key="2">
    <citation type="journal article" date="2016" name="Environ. Microbiol. Rep.">
        <title>Metagenomic evidence for the presence of phototrophic Gemmatimonadetes bacteria in diverse environments.</title>
        <authorList>
            <person name="Zeng Y."/>
            <person name="Baumbach J."/>
            <person name="Barbosa E.G."/>
            <person name="Azevedo V."/>
            <person name="Zhang C."/>
            <person name="Koblizek M."/>
        </authorList>
    </citation>
    <scope>NUCLEOTIDE SEQUENCE [LARGE SCALE GENOMIC DNA]</scope>
    <source>
        <strain evidence="3 4">AP64</strain>
    </source>
</reference>
<feature type="domain" description="Glycosyl transferase family 1" evidence="1">
    <location>
        <begin position="221"/>
        <end position="390"/>
    </location>
</feature>
<dbReference type="STRING" id="1379270.GEMMAAP_17135"/>
<name>A0A143BN83_9BACT</name>
<feature type="domain" description="Glycosyltransferase subfamily 4-like N-terminal" evidence="2">
    <location>
        <begin position="19"/>
        <end position="208"/>
    </location>
</feature>
<evidence type="ECO:0000259" key="1">
    <source>
        <dbReference type="Pfam" id="PF00534"/>
    </source>
</evidence>
<accession>A0A143BN83</accession>
<sequence length="418" mass="45252">MSTRTLHVVAAVQSYAPAVGGAQHLLASILESWVAQGHRATVITYNATSTRELKGRGAGLPPSETLNGVDIIRVSPAGGWPSQLLYQVSRRRVLGGITRALTGLDAPYWGDRPNAFALSHALRRCDPDVLLSVGWFSRHVPLTHAVARARGIPIVGLPLFHLERPSASWPRHRWLCRSTSALVALTPPEAVHAQTLGARDVQVIAPGIAANWAAHANGPSWRAARGISADRPVVLFVGRQVRHKGAPLLIAAMQQVWHECPEALLVFAGRSHNRDAETTAAMDQLQPAERDRVLLADDFSNEEAPSLLQSCSVLAMPSVQDSFGLVYLQAWSAGRPVIGADVASTRSIVRHGENGLLVPPNDKSALAQAILSCVRNPAYADQLGRAGQERANSAYPLRAQHEEWRLLLERISHSRSKT</sequence>
<dbReference type="AlphaFoldDB" id="A0A143BN83"/>
<dbReference type="InterPro" id="IPR028098">
    <property type="entry name" value="Glyco_trans_4-like_N"/>
</dbReference>
<dbReference type="InterPro" id="IPR050194">
    <property type="entry name" value="Glycosyltransferase_grp1"/>
</dbReference>
<dbReference type="RefSeq" id="WP_026848222.1">
    <property type="nucleotide sequence ID" value="NZ_CP011454.1"/>
</dbReference>
<dbReference type="Pfam" id="PF13439">
    <property type="entry name" value="Glyco_transf_4"/>
    <property type="match status" value="1"/>
</dbReference>
<evidence type="ECO:0000259" key="2">
    <source>
        <dbReference type="Pfam" id="PF13439"/>
    </source>
</evidence>
<dbReference type="OrthoDB" id="140820at2"/>
<dbReference type="EMBL" id="CP011454">
    <property type="protein sequence ID" value="AMW06045.1"/>
    <property type="molecule type" value="Genomic_DNA"/>
</dbReference>
<gene>
    <name evidence="3" type="ORF">GEMMAAP_17135</name>
</gene>
<dbReference type="Gene3D" id="3.40.50.2000">
    <property type="entry name" value="Glycogen Phosphorylase B"/>
    <property type="match status" value="2"/>
</dbReference>
<evidence type="ECO:0008006" key="5">
    <source>
        <dbReference type="Google" id="ProtNLM"/>
    </source>
</evidence>
<dbReference type="PANTHER" id="PTHR45947">
    <property type="entry name" value="SULFOQUINOVOSYL TRANSFERASE SQD2"/>
    <property type="match status" value="1"/>
</dbReference>
<dbReference type="Proteomes" id="UP000076404">
    <property type="component" value="Chromosome"/>
</dbReference>
<dbReference type="InterPro" id="IPR001296">
    <property type="entry name" value="Glyco_trans_1"/>
</dbReference>
<evidence type="ECO:0000313" key="3">
    <source>
        <dbReference type="EMBL" id="AMW06045.1"/>
    </source>
</evidence>
<proteinExistence type="predicted"/>
<organism evidence="3 4">
    <name type="scientific">Gemmatimonas phototrophica</name>
    <dbReference type="NCBI Taxonomy" id="1379270"/>
    <lineage>
        <taxon>Bacteria</taxon>
        <taxon>Pseudomonadati</taxon>
        <taxon>Gemmatimonadota</taxon>
        <taxon>Gemmatimonadia</taxon>
        <taxon>Gemmatimonadales</taxon>
        <taxon>Gemmatimonadaceae</taxon>
        <taxon>Gemmatimonas</taxon>
    </lineage>
</organism>
<dbReference type="CDD" id="cd03801">
    <property type="entry name" value="GT4_PimA-like"/>
    <property type="match status" value="1"/>
</dbReference>
<reference evidence="3 4" key="1">
    <citation type="journal article" date="2014" name="Proc. Natl. Acad. Sci. U.S.A.">
        <title>Functional type 2 photosynthetic reaction centers found in the rare bacterial phylum Gemmatimonadetes.</title>
        <authorList>
            <person name="Zeng Y."/>
            <person name="Feng F."/>
            <person name="Medova H."/>
            <person name="Dean J."/>
            <person name="Koblizek M."/>
        </authorList>
    </citation>
    <scope>NUCLEOTIDE SEQUENCE [LARGE SCALE GENOMIC DNA]</scope>
    <source>
        <strain evidence="3 4">AP64</strain>
    </source>
</reference>
<dbReference type="GO" id="GO:0016758">
    <property type="term" value="F:hexosyltransferase activity"/>
    <property type="evidence" value="ECO:0007669"/>
    <property type="project" value="TreeGrafter"/>
</dbReference>
<evidence type="ECO:0000313" key="4">
    <source>
        <dbReference type="Proteomes" id="UP000076404"/>
    </source>
</evidence>
<keyword evidence="4" id="KW-1185">Reference proteome</keyword>
<dbReference type="Pfam" id="PF00534">
    <property type="entry name" value="Glycos_transf_1"/>
    <property type="match status" value="1"/>
</dbReference>
<dbReference type="SUPFAM" id="SSF53756">
    <property type="entry name" value="UDP-Glycosyltransferase/glycogen phosphorylase"/>
    <property type="match status" value="1"/>
</dbReference>
<dbReference type="PANTHER" id="PTHR45947:SF3">
    <property type="entry name" value="SULFOQUINOVOSYL TRANSFERASE SQD2"/>
    <property type="match status" value="1"/>
</dbReference>